<gene>
    <name evidence="2" type="ORF">KK083_21485</name>
</gene>
<evidence type="ECO:0000313" key="3">
    <source>
        <dbReference type="Proteomes" id="UP001319200"/>
    </source>
</evidence>
<organism evidence="2 3">
    <name type="scientific">Chryseosolibacter histidini</name>
    <dbReference type="NCBI Taxonomy" id="2782349"/>
    <lineage>
        <taxon>Bacteria</taxon>
        <taxon>Pseudomonadati</taxon>
        <taxon>Bacteroidota</taxon>
        <taxon>Cytophagia</taxon>
        <taxon>Cytophagales</taxon>
        <taxon>Chryseotaleaceae</taxon>
        <taxon>Chryseosolibacter</taxon>
    </lineage>
</organism>
<dbReference type="AlphaFoldDB" id="A0AAP2DN96"/>
<name>A0AAP2DN96_9BACT</name>
<keyword evidence="3" id="KW-1185">Reference proteome</keyword>
<dbReference type="EMBL" id="JAHESF010000026">
    <property type="protein sequence ID" value="MBT1699485.1"/>
    <property type="molecule type" value="Genomic_DNA"/>
</dbReference>
<dbReference type="Pfam" id="PF18925">
    <property type="entry name" value="DUF5675"/>
    <property type="match status" value="1"/>
</dbReference>
<dbReference type="Proteomes" id="UP001319200">
    <property type="component" value="Unassembled WGS sequence"/>
</dbReference>
<evidence type="ECO:0000259" key="1">
    <source>
        <dbReference type="Pfam" id="PF18925"/>
    </source>
</evidence>
<feature type="domain" description="DUF5675" evidence="1">
    <location>
        <begin position="5"/>
        <end position="121"/>
    </location>
</feature>
<sequence>MLIEILRTYQPKQTIGELVIDGVEICKTLELQWLHNERNKSCIPEGTYTVVKRLAHAKRKYNHFHITDVPNRTFILIHTGNYSSQILGCILVGDRHIDLNRDGLVDVANSATTLTKLYDLLPDKFQIAVRNKEYRIAS</sequence>
<proteinExistence type="predicted"/>
<protein>
    <recommendedName>
        <fullName evidence="1">DUF5675 domain-containing protein</fullName>
    </recommendedName>
</protein>
<dbReference type="RefSeq" id="WP_254167471.1">
    <property type="nucleotide sequence ID" value="NZ_JAHESF010000026.1"/>
</dbReference>
<reference evidence="2 3" key="1">
    <citation type="submission" date="2021-05" db="EMBL/GenBank/DDBJ databases">
        <title>A Polyphasic approach of four new species of the genus Ohtaekwangia: Ohtaekwangia histidinii sp. nov., Ohtaekwangia cretensis sp. nov., Ohtaekwangia indiensis sp. nov., Ohtaekwangia reichenbachii sp. nov. from diverse environment.</title>
        <authorList>
            <person name="Octaviana S."/>
        </authorList>
    </citation>
    <scope>NUCLEOTIDE SEQUENCE [LARGE SCALE GENOMIC DNA]</scope>
    <source>
        <strain evidence="2 3">PWU4</strain>
    </source>
</reference>
<evidence type="ECO:0000313" key="2">
    <source>
        <dbReference type="EMBL" id="MBT1699485.1"/>
    </source>
</evidence>
<accession>A0AAP2DN96</accession>
<dbReference type="InterPro" id="IPR043732">
    <property type="entry name" value="DUF5675"/>
</dbReference>
<comment type="caution">
    <text evidence="2">The sequence shown here is derived from an EMBL/GenBank/DDBJ whole genome shotgun (WGS) entry which is preliminary data.</text>
</comment>